<reference evidence="1 2" key="1">
    <citation type="submission" date="2024-01" db="EMBL/GenBank/DDBJ databases">
        <authorList>
            <person name="Waweru B."/>
        </authorList>
    </citation>
    <scope>NUCLEOTIDE SEQUENCE [LARGE SCALE GENOMIC DNA]</scope>
</reference>
<dbReference type="PIRSF" id="PIRSF031279">
    <property type="entry name" value="UCP031279"/>
    <property type="match status" value="1"/>
</dbReference>
<name>A0AAV1S921_9ROSI</name>
<protein>
    <submittedName>
        <fullName evidence="1">Uncharacterized protein</fullName>
    </submittedName>
</protein>
<proteinExistence type="predicted"/>
<evidence type="ECO:0000313" key="1">
    <source>
        <dbReference type="EMBL" id="CAK7347402.1"/>
    </source>
</evidence>
<gene>
    <name evidence="1" type="ORF">DCAF_LOCUS20086</name>
</gene>
<evidence type="ECO:0000313" key="2">
    <source>
        <dbReference type="Proteomes" id="UP001314170"/>
    </source>
</evidence>
<keyword evidence="2" id="KW-1185">Reference proteome</keyword>
<dbReference type="PANTHER" id="PTHR33526:SF13">
    <property type="entry name" value="TYROSINE-PROTEIN PHOSPHATASE 3-LIKE"/>
    <property type="match status" value="1"/>
</dbReference>
<dbReference type="PANTHER" id="PTHR33526">
    <property type="entry name" value="OS07G0123800 PROTEIN"/>
    <property type="match status" value="1"/>
</dbReference>
<comment type="caution">
    <text evidence="1">The sequence shown here is derived from an EMBL/GenBank/DDBJ whole genome shotgun (WGS) entry which is preliminary data.</text>
</comment>
<organism evidence="1 2">
    <name type="scientific">Dovyalis caffra</name>
    <dbReference type="NCBI Taxonomy" id="77055"/>
    <lineage>
        <taxon>Eukaryota</taxon>
        <taxon>Viridiplantae</taxon>
        <taxon>Streptophyta</taxon>
        <taxon>Embryophyta</taxon>
        <taxon>Tracheophyta</taxon>
        <taxon>Spermatophyta</taxon>
        <taxon>Magnoliopsida</taxon>
        <taxon>eudicotyledons</taxon>
        <taxon>Gunneridae</taxon>
        <taxon>Pentapetalae</taxon>
        <taxon>rosids</taxon>
        <taxon>fabids</taxon>
        <taxon>Malpighiales</taxon>
        <taxon>Salicaceae</taxon>
        <taxon>Flacourtieae</taxon>
        <taxon>Dovyalis</taxon>
    </lineage>
</organism>
<accession>A0AAV1S921</accession>
<dbReference type="InterPro" id="IPR016972">
    <property type="entry name" value="UCP031279"/>
</dbReference>
<sequence length="163" mass="18259">MKTKARNQSNFMRVITIPVRLLCKARDIYVKSMTDCSMRMSYGSPPVALPAGQHHPLPRTFSVGSSRSDDTEDYRELVRAASARSFGHRNEIEMYMQQFRQQQSSIIMESKKVLPKSCSVGMGFMGRIDEDKPCDFEASGVVAKPQLGPRSRSYAVGKGRAAF</sequence>
<dbReference type="Proteomes" id="UP001314170">
    <property type="component" value="Unassembled WGS sequence"/>
</dbReference>
<dbReference type="AlphaFoldDB" id="A0AAV1S921"/>
<dbReference type="EMBL" id="CAWUPB010001173">
    <property type="protein sequence ID" value="CAK7347402.1"/>
    <property type="molecule type" value="Genomic_DNA"/>
</dbReference>